<dbReference type="AlphaFoldDB" id="A0A6J4V462"/>
<reference evidence="2" key="1">
    <citation type="submission" date="2020-02" db="EMBL/GenBank/DDBJ databases">
        <authorList>
            <person name="Meier V. D."/>
        </authorList>
    </citation>
    <scope>NUCLEOTIDE SEQUENCE</scope>
    <source>
        <strain evidence="2">AVDCRST_MAG59</strain>
    </source>
</reference>
<dbReference type="EMBL" id="CADCWF010000222">
    <property type="protein sequence ID" value="CAA9568004.1"/>
    <property type="molecule type" value="Genomic_DNA"/>
</dbReference>
<feature type="region of interest" description="Disordered" evidence="1">
    <location>
        <begin position="40"/>
        <end position="59"/>
    </location>
</feature>
<evidence type="ECO:0000256" key="1">
    <source>
        <dbReference type="SAM" id="MobiDB-lite"/>
    </source>
</evidence>
<name>A0A6J4V462_9BACT</name>
<proteinExistence type="predicted"/>
<feature type="compositionally biased region" description="Acidic residues" evidence="1">
    <location>
        <begin position="47"/>
        <end position="59"/>
    </location>
</feature>
<gene>
    <name evidence="2" type="ORF">AVDCRST_MAG59-3222</name>
</gene>
<organism evidence="2">
    <name type="scientific">uncultured Thermomicrobiales bacterium</name>
    <dbReference type="NCBI Taxonomy" id="1645740"/>
    <lineage>
        <taxon>Bacteria</taxon>
        <taxon>Pseudomonadati</taxon>
        <taxon>Thermomicrobiota</taxon>
        <taxon>Thermomicrobia</taxon>
        <taxon>Thermomicrobiales</taxon>
        <taxon>environmental samples</taxon>
    </lineage>
</organism>
<protein>
    <submittedName>
        <fullName evidence="2">Uncharacterized protein</fullName>
    </submittedName>
</protein>
<sequence length="59" mass="6105">MDETRIEETVDEARPTRRLLLRTGLGLAAAGLTLTGLAACGGGEGGEGGEGEEEEEEDD</sequence>
<accession>A0A6J4V462</accession>
<evidence type="ECO:0000313" key="2">
    <source>
        <dbReference type="EMBL" id="CAA9568004.1"/>
    </source>
</evidence>